<dbReference type="InterPro" id="IPR001119">
    <property type="entry name" value="SLH_dom"/>
</dbReference>
<name>A0A1G9X7F7_9BACI</name>
<dbReference type="Gene3D" id="3.50.50.60">
    <property type="entry name" value="FAD/NAD(P)-binding domain"/>
    <property type="match status" value="1"/>
</dbReference>
<dbReference type="SUPFAM" id="SSF51905">
    <property type="entry name" value="FAD/NAD(P)-binding domain"/>
    <property type="match status" value="1"/>
</dbReference>
<evidence type="ECO:0000256" key="5">
    <source>
        <dbReference type="ARBA" id="ARBA00023004"/>
    </source>
</evidence>
<dbReference type="STRING" id="237069.SAMN05216498_1032"/>
<dbReference type="PROSITE" id="PS51272">
    <property type="entry name" value="SLH"/>
    <property type="match status" value="1"/>
</dbReference>
<evidence type="ECO:0000256" key="4">
    <source>
        <dbReference type="ARBA" id="ARBA00023002"/>
    </source>
</evidence>
<evidence type="ECO:0000313" key="9">
    <source>
        <dbReference type="EMBL" id="SDM92263.1"/>
    </source>
</evidence>
<dbReference type="Proteomes" id="UP000199334">
    <property type="component" value="Unassembled WGS sequence"/>
</dbReference>
<dbReference type="GO" id="GO:0016491">
    <property type="term" value="F:oxidoreductase activity"/>
    <property type="evidence" value="ECO:0007669"/>
    <property type="project" value="UniProtKB-KW"/>
</dbReference>
<keyword evidence="10" id="KW-1185">Reference proteome</keyword>
<evidence type="ECO:0000256" key="2">
    <source>
        <dbReference type="ARBA" id="ARBA00022723"/>
    </source>
</evidence>
<sequence length="621" mass="68684">MKKYIYIALIIVVVVGAVAWVGNYEQSLNTDYEPPEMDELTETEYDVVVVGGEPEGVAAAVSAARNGAETLLIEKRDGLGGLMTYGMLNYIDMVNGIGGESAIGGIFAEWHEIVGGEIAFDIERGKDAFMHLVLSEPNLTLTLETDVQDAMVGGDQTVTGAVVLRDDETFEVQGQRFIDATQDADFAVKAGAPYFKGGGDINMPDRNMAVTLMIHLEGVDWSGVKRAAQEEVFGPGTVTDNVAWGFSELHYDYQPVEENTRLRGLNLVRVKDVDGSEDFYINALQIFDVDGTDPEENAAAIEKGKRETEHVVEYLRENFPGFENAEIASYPSELYVRETRHVISEYMLPMSDVWTHRDHWDSIAYGGYPVDVQATSVDDYGYVLSSPNQYAIPFRSTVPLEVENLIVVSRSAGYSSLAAGSARIIPSGMAVGEAGGAAAQLSLERDMTFRELSHSESDIEDLREGLLAQGAKVEHFSIDYPYKGEWYDEAVQFLMDYGLVVAGYDNDLQVDEALNRQHFINLILNGLKRINEDAYNQYIAAVKAPSAADESFGEGTFTRDGLAEYLLDVFIEGESFGEPWNQLLEFGLIDGDIYEMIPNDAELDRKHGYYIAAHVLQQYVE</sequence>
<protein>
    <submittedName>
        <fullName evidence="9">FAD dependent oxidoreductase</fullName>
    </submittedName>
</protein>
<dbReference type="OrthoDB" id="9777740at2"/>
<reference evidence="9 10" key="1">
    <citation type="submission" date="2016-10" db="EMBL/GenBank/DDBJ databases">
        <authorList>
            <person name="de Groot N.N."/>
        </authorList>
    </citation>
    <scope>NUCLEOTIDE SEQUENCE [LARGE SCALE GENOMIC DNA]</scope>
    <source>
        <strain evidence="9 10">CGMCC 1.3442</strain>
    </source>
</reference>
<organism evidence="9 10">
    <name type="scientific">Tenuibacillus multivorans</name>
    <dbReference type="NCBI Taxonomy" id="237069"/>
    <lineage>
        <taxon>Bacteria</taxon>
        <taxon>Bacillati</taxon>
        <taxon>Bacillota</taxon>
        <taxon>Bacilli</taxon>
        <taxon>Bacillales</taxon>
        <taxon>Bacillaceae</taxon>
        <taxon>Tenuibacillus</taxon>
    </lineage>
</organism>
<keyword evidence="3" id="KW-0732">Signal</keyword>
<evidence type="ECO:0000256" key="7">
    <source>
        <dbReference type="SAM" id="Phobius"/>
    </source>
</evidence>
<dbReference type="EMBL" id="FNIG01000001">
    <property type="protein sequence ID" value="SDM92263.1"/>
    <property type="molecule type" value="Genomic_DNA"/>
</dbReference>
<keyword evidence="6" id="KW-0411">Iron-sulfur</keyword>
<evidence type="ECO:0000313" key="10">
    <source>
        <dbReference type="Proteomes" id="UP000199334"/>
    </source>
</evidence>
<dbReference type="PANTHER" id="PTHR43498:SF1">
    <property type="entry name" value="COB--COM HETERODISULFIDE REDUCTASE IRON-SULFUR SUBUNIT A"/>
    <property type="match status" value="1"/>
</dbReference>
<dbReference type="Pfam" id="PF12831">
    <property type="entry name" value="FAD_oxidored"/>
    <property type="match status" value="1"/>
</dbReference>
<keyword evidence="2" id="KW-0479">Metal-binding</keyword>
<evidence type="ECO:0000256" key="1">
    <source>
        <dbReference type="ARBA" id="ARBA00022485"/>
    </source>
</evidence>
<dbReference type="AlphaFoldDB" id="A0A1G9X7F7"/>
<keyword evidence="1" id="KW-0004">4Fe-4S</keyword>
<keyword evidence="5" id="KW-0408">Iron</keyword>
<keyword evidence="7" id="KW-0812">Transmembrane</keyword>
<evidence type="ECO:0000259" key="8">
    <source>
        <dbReference type="PROSITE" id="PS51272"/>
    </source>
</evidence>
<keyword evidence="7" id="KW-1133">Transmembrane helix</keyword>
<proteinExistence type="predicted"/>
<dbReference type="InterPro" id="IPR036188">
    <property type="entry name" value="FAD/NAD-bd_sf"/>
</dbReference>
<dbReference type="GO" id="GO:0051539">
    <property type="term" value="F:4 iron, 4 sulfur cluster binding"/>
    <property type="evidence" value="ECO:0007669"/>
    <property type="project" value="UniProtKB-KW"/>
</dbReference>
<evidence type="ECO:0000256" key="3">
    <source>
        <dbReference type="ARBA" id="ARBA00022729"/>
    </source>
</evidence>
<dbReference type="InterPro" id="IPR039650">
    <property type="entry name" value="HdrA-like"/>
</dbReference>
<feature type="domain" description="SLH" evidence="8">
    <location>
        <begin position="474"/>
        <end position="537"/>
    </location>
</feature>
<keyword evidence="7" id="KW-0472">Membrane</keyword>
<accession>A0A1G9X7F7</accession>
<dbReference type="PANTHER" id="PTHR43498">
    <property type="entry name" value="FERREDOXIN:COB-COM HETERODISULFIDE REDUCTASE SUBUNIT A"/>
    <property type="match status" value="1"/>
</dbReference>
<gene>
    <name evidence="9" type="ORF">SAMN05216498_1032</name>
</gene>
<dbReference type="GO" id="GO:0046872">
    <property type="term" value="F:metal ion binding"/>
    <property type="evidence" value="ECO:0007669"/>
    <property type="project" value="UniProtKB-KW"/>
</dbReference>
<dbReference type="RefSeq" id="WP_093855519.1">
    <property type="nucleotide sequence ID" value="NZ_BJVZ01000030.1"/>
</dbReference>
<keyword evidence="4" id="KW-0560">Oxidoreductase</keyword>
<feature type="transmembrane region" description="Helical" evidence="7">
    <location>
        <begin position="5"/>
        <end position="22"/>
    </location>
</feature>
<evidence type="ECO:0000256" key="6">
    <source>
        <dbReference type="ARBA" id="ARBA00023014"/>
    </source>
</evidence>